<feature type="region of interest" description="Disordered" evidence="1">
    <location>
        <begin position="364"/>
        <end position="409"/>
    </location>
</feature>
<accession>A0ABR1KAN1</accession>
<evidence type="ECO:0000256" key="1">
    <source>
        <dbReference type="SAM" id="MobiDB-lite"/>
    </source>
</evidence>
<keyword evidence="3" id="KW-1185">Reference proteome</keyword>
<dbReference type="Proteomes" id="UP001363622">
    <property type="component" value="Unassembled WGS sequence"/>
</dbReference>
<protein>
    <submittedName>
        <fullName evidence="2">Uncharacterized protein</fullName>
    </submittedName>
</protein>
<proteinExistence type="predicted"/>
<name>A0ABR1KAN1_9PEZI</name>
<reference evidence="2 3" key="1">
    <citation type="submission" date="2024-04" db="EMBL/GenBank/DDBJ databases">
        <title>Phyllosticta paracitricarpa is synonymous to the EU quarantine fungus P. citricarpa based on phylogenomic analyses.</title>
        <authorList>
            <consortium name="Lawrence Berkeley National Laboratory"/>
            <person name="Van Ingen-Buijs V.A."/>
            <person name="Van Westerhoven A.C."/>
            <person name="Haridas S."/>
            <person name="Skiadas P."/>
            <person name="Martin F."/>
            <person name="Groenewald J.Z."/>
            <person name="Crous P.W."/>
            <person name="Seidl M.F."/>
        </authorList>
    </citation>
    <scope>NUCLEOTIDE SEQUENCE [LARGE SCALE GENOMIC DNA]</scope>
    <source>
        <strain evidence="2 3">CBS 123371</strain>
    </source>
</reference>
<feature type="compositionally biased region" description="Basic and acidic residues" evidence="1">
    <location>
        <begin position="396"/>
        <end position="409"/>
    </location>
</feature>
<evidence type="ECO:0000313" key="3">
    <source>
        <dbReference type="Proteomes" id="UP001363622"/>
    </source>
</evidence>
<evidence type="ECO:0000313" key="2">
    <source>
        <dbReference type="EMBL" id="KAK7511012.1"/>
    </source>
</evidence>
<gene>
    <name evidence="2" type="ORF">IWZ03DRAFT_73026</name>
</gene>
<comment type="caution">
    <text evidence="2">The sequence shown here is derived from an EMBL/GenBank/DDBJ whole genome shotgun (WGS) entry which is preliminary data.</text>
</comment>
<dbReference type="EMBL" id="JBBPHU010000013">
    <property type="protein sequence ID" value="KAK7511012.1"/>
    <property type="molecule type" value="Genomic_DNA"/>
</dbReference>
<organism evidence="2 3">
    <name type="scientific">Phyllosticta citriasiana</name>
    <dbReference type="NCBI Taxonomy" id="595635"/>
    <lineage>
        <taxon>Eukaryota</taxon>
        <taxon>Fungi</taxon>
        <taxon>Dikarya</taxon>
        <taxon>Ascomycota</taxon>
        <taxon>Pezizomycotina</taxon>
        <taxon>Dothideomycetes</taxon>
        <taxon>Dothideomycetes incertae sedis</taxon>
        <taxon>Botryosphaeriales</taxon>
        <taxon>Phyllostictaceae</taxon>
        <taxon>Phyllosticta</taxon>
    </lineage>
</organism>
<sequence length="409" mass="45017">MISSVCPKMHTQEGLLSATTLMQTSPDVSVEMDKLSDPHSFSLFVCASQDTEPQKLLGNSTCATYNTAFKNDRSWLVSWAKYACSVLENSQSISSRPCMVIVREHAMTLSLAINKPWTLAGKFSPRTTESALFSFPSAQRGLVLVVRGMAAIKTPVDQSPVLQVSRQHVPSRLLRQRIARRRAMRRLTIRLARMLRVVCYSVRVVHRWPCCGCIRRAALGFLDCRHAASISRCRRCPYSPRNVMTSEADPSILVAYILEEAETVRLRHVCPGDALQTTAVSVSLTSGSACASVAVAASTPAVTFLPDVTRPPTSMYPAKQQPSKAKSQCLIQPPRRCLPLPATTRGSTRGAMDHGLRFAQPEAEVDRHPLSSSSHYPCSMFGDNDNVVKSSNGRFADPEARDDERTFSS</sequence>